<reference evidence="1 2" key="1">
    <citation type="submission" date="2023-09" db="EMBL/GenBank/DDBJ databases">
        <title>Complete Genome and Methylome dissection of Bacillus brevis NEB573 original source of BbsI restriction endonuclease.</title>
        <authorList>
            <person name="Fomenkov A."/>
            <person name="Roberts R.D."/>
        </authorList>
    </citation>
    <scope>NUCLEOTIDE SEQUENCE [LARGE SCALE GENOMIC DNA]</scope>
    <source>
        <strain evidence="1 2">NEB573</strain>
    </source>
</reference>
<sequence>MRWLWVRHGETDMNRQKRYLGHSDVPLNERGKGEAVELAKRWTGLIDGPVRLYASDLCRCVQTAQPLAQVWGTQVVTVPALRELSFGDWELFTYEQLMKTDEERATRWYNDPFACSPPNGESLEQLGERVDSWLRGVLAELMHRATGTGDRKTRQPQEEPPKTVVIVTHGGVIRWFQAAWLEQDPGRYWQVDGARHGEALLVDWDGQRWTAQSVTK</sequence>
<dbReference type="SUPFAM" id="SSF53254">
    <property type="entry name" value="Phosphoglycerate mutase-like"/>
    <property type="match status" value="1"/>
</dbReference>
<accession>A0ABY9T7S9</accession>
<keyword evidence="2" id="KW-1185">Reference proteome</keyword>
<organism evidence="1 2">
    <name type="scientific">Brevibacillus brevis</name>
    <name type="common">Bacillus brevis</name>
    <dbReference type="NCBI Taxonomy" id="1393"/>
    <lineage>
        <taxon>Bacteria</taxon>
        <taxon>Bacillati</taxon>
        <taxon>Bacillota</taxon>
        <taxon>Bacilli</taxon>
        <taxon>Bacillales</taxon>
        <taxon>Paenibacillaceae</taxon>
        <taxon>Brevibacillus</taxon>
    </lineage>
</organism>
<dbReference type="InterPro" id="IPR013078">
    <property type="entry name" value="His_Pase_superF_clade-1"/>
</dbReference>
<dbReference type="PANTHER" id="PTHR48100">
    <property type="entry name" value="BROAD-SPECIFICITY PHOSPHATASE YOR283W-RELATED"/>
    <property type="match status" value="1"/>
</dbReference>
<dbReference type="InterPro" id="IPR029033">
    <property type="entry name" value="His_PPase_superfam"/>
</dbReference>
<proteinExistence type="predicted"/>
<dbReference type="EMBL" id="CP134050">
    <property type="protein sequence ID" value="WNC16106.1"/>
    <property type="molecule type" value="Genomic_DNA"/>
</dbReference>
<dbReference type="EC" id="3.1.3.-" evidence="1"/>
<dbReference type="Pfam" id="PF00300">
    <property type="entry name" value="His_Phos_1"/>
    <property type="match status" value="1"/>
</dbReference>
<dbReference type="SMART" id="SM00855">
    <property type="entry name" value="PGAM"/>
    <property type="match status" value="1"/>
</dbReference>
<dbReference type="CDD" id="cd07067">
    <property type="entry name" value="HP_PGM_like"/>
    <property type="match status" value="1"/>
</dbReference>
<gene>
    <name evidence="1" type="ORF">RGB73_07245</name>
</gene>
<evidence type="ECO:0000313" key="1">
    <source>
        <dbReference type="EMBL" id="WNC16106.1"/>
    </source>
</evidence>
<keyword evidence="1" id="KW-0378">Hydrolase</keyword>
<protein>
    <submittedName>
        <fullName evidence="1">Histidine phosphatase family protein</fullName>
        <ecNumber evidence="1">3.1.3.-</ecNumber>
    </submittedName>
</protein>
<dbReference type="RefSeq" id="WP_310770488.1">
    <property type="nucleotide sequence ID" value="NZ_CP134050.1"/>
</dbReference>
<name>A0ABY9T7S9_BREBE</name>
<dbReference type="GO" id="GO:0016787">
    <property type="term" value="F:hydrolase activity"/>
    <property type="evidence" value="ECO:0007669"/>
    <property type="project" value="UniProtKB-KW"/>
</dbReference>
<dbReference type="InterPro" id="IPR050275">
    <property type="entry name" value="PGM_Phosphatase"/>
</dbReference>
<dbReference type="Proteomes" id="UP001256827">
    <property type="component" value="Chromosome"/>
</dbReference>
<dbReference type="Gene3D" id="3.40.50.1240">
    <property type="entry name" value="Phosphoglycerate mutase-like"/>
    <property type="match status" value="1"/>
</dbReference>
<evidence type="ECO:0000313" key="2">
    <source>
        <dbReference type="Proteomes" id="UP001256827"/>
    </source>
</evidence>